<protein>
    <recommendedName>
        <fullName evidence="3">Tail terminator</fullName>
    </recommendedName>
</protein>
<name>A0A3S9U8L4_9CAUD</name>
<sequence length="149" mass="17020">MSTPAEEGYNTRLITGVGQLLDDEGIGVFATTGTYAADAWAVFIGLTPDQPDRAITLMTYPVEDTDLTSMITGLQVRFRGQRDPREVENTSDAVYNLLHMREHYRLNDVPVNLSWRQSGAWMGQDQNQRIERVENFYLRTERESPHLKL</sequence>
<evidence type="ECO:0000313" key="1">
    <source>
        <dbReference type="EMBL" id="AZS06657.1"/>
    </source>
</evidence>
<dbReference type="Pfam" id="PF12691">
    <property type="entry name" value="Phage_tail_terminator_6"/>
    <property type="match status" value="1"/>
</dbReference>
<evidence type="ECO:0000313" key="2">
    <source>
        <dbReference type="Proteomes" id="UP000287372"/>
    </source>
</evidence>
<keyword evidence="2" id="KW-1185">Reference proteome</keyword>
<dbReference type="EMBL" id="MK279841">
    <property type="protein sequence ID" value="AZS06657.1"/>
    <property type="molecule type" value="Genomic_DNA"/>
</dbReference>
<evidence type="ECO:0008006" key="3">
    <source>
        <dbReference type="Google" id="ProtNLM"/>
    </source>
</evidence>
<accession>A0A3S9U8L4</accession>
<dbReference type="GeneID" id="55009795"/>
<dbReference type="KEGG" id="vg:55009795"/>
<reference evidence="1 2" key="1">
    <citation type="submission" date="2018-12" db="EMBL/GenBank/DDBJ databases">
        <authorList>
            <person name="Lieu J.K."/>
            <person name="Tian C.Z."/>
            <person name="Hsaio W.J."/>
            <person name="Shaffer C.D."/>
            <person name="Weston-Hafer K.A."/>
            <person name="Russell D.A."/>
            <person name="Pope W.H."/>
            <person name="Jacobs-Sera D."/>
            <person name="Hendrix R.W."/>
            <person name="Hatfull G.F."/>
        </authorList>
    </citation>
    <scope>NUCLEOTIDE SEQUENCE [LARGE SCALE GENOMIC DNA]</scope>
</reference>
<proteinExistence type="predicted"/>
<gene>
    <name evidence="1" type="primary">17</name>
    <name evidence="1" type="ORF">SEA_HIYAA_17</name>
</gene>
<dbReference type="RefSeq" id="YP_009818453.1">
    <property type="nucleotide sequence ID" value="NC_048139.1"/>
</dbReference>
<dbReference type="InterPro" id="IPR024411">
    <property type="entry name" value="Tail_terminator_phage"/>
</dbReference>
<organism evidence="1 2">
    <name type="scientific">Streptomyces phage Hiyaa</name>
    <dbReference type="NCBI Taxonomy" id="2499072"/>
    <lineage>
        <taxon>Viruses</taxon>
        <taxon>Duplodnaviria</taxon>
        <taxon>Heunggongvirae</taxon>
        <taxon>Uroviricota</taxon>
        <taxon>Caudoviricetes</taxon>
        <taxon>Hiyaavirus</taxon>
        <taxon>Hiyaavirus hiyaa</taxon>
    </lineage>
</organism>
<dbReference type="Proteomes" id="UP000287372">
    <property type="component" value="Segment"/>
</dbReference>